<keyword evidence="4" id="KW-1185">Reference proteome</keyword>
<protein>
    <submittedName>
        <fullName evidence="3">Uncharacterized protein</fullName>
    </submittedName>
</protein>
<proteinExistence type="predicted"/>
<dbReference type="AlphaFoldDB" id="A0A100Y9Y9"/>
<name>A0A100Y9Y9_9ACTN</name>
<dbReference type="Proteomes" id="UP000054011">
    <property type="component" value="Unassembled WGS sequence"/>
</dbReference>
<evidence type="ECO:0000313" key="3">
    <source>
        <dbReference type="EMBL" id="KUH40314.1"/>
    </source>
</evidence>
<keyword evidence="2" id="KW-0732">Signal</keyword>
<feature type="region of interest" description="Disordered" evidence="1">
    <location>
        <begin position="24"/>
        <end position="43"/>
    </location>
</feature>
<organism evidence="3 4">
    <name type="scientific">Streptomyces kanasensis</name>
    <dbReference type="NCBI Taxonomy" id="936756"/>
    <lineage>
        <taxon>Bacteria</taxon>
        <taxon>Bacillati</taxon>
        <taxon>Actinomycetota</taxon>
        <taxon>Actinomycetes</taxon>
        <taxon>Kitasatosporales</taxon>
        <taxon>Streptomycetaceae</taxon>
        <taxon>Streptomyces</taxon>
    </lineage>
</organism>
<sequence>MNLRTIALAAAAGALAATGAASAAQAAPSAPHSPNATDAPDTARDDGVALVKKDALTPWSLVDFALEREERTGRAG</sequence>
<accession>A0A100Y9Y9</accession>
<dbReference type="EMBL" id="LNSV01000004">
    <property type="protein sequence ID" value="KUH40314.1"/>
    <property type="molecule type" value="Genomic_DNA"/>
</dbReference>
<comment type="caution">
    <text evidence="3">The sequence shown here is derived from an EMBL/GenBank/DDBJ whole genome shotgun (WGS) entry which is preliminary data.</text>
</comment>
<gene>
    <name evidence="3" type="ORF">ATE80_03235</name>
</gene>
<feature type="signal peptide" evidence="2">
    <location>
        <begin position="1"/>
        <end position="23"/>
    </location>
</feature>
<evidence type="ECO:0000256" key="1">
    <source>
        <dbReference type="SAM" id="MobiDB-lite"/>
    </source>
</evidence>
<reference evidence="3 4" key="1">
    <citation type="submission" date="2015-11" db="EMBL/GenBank/DDBJ databases">
        <title>Genome-wide analysis reveals the secondary metabolome in Streptomyces kanasensis ZX01.</title>
        <authorList>
            <person name="Zhang G."/>
            <person name="Han L."/>
            <person name="Feng J."/>
            <person name="Zhang X."/>
        </authorList>
    </citation>
    <scope>NUCLEOTIDE SEQUENCE [LARGE SCALE GENOMIC DNA]</scope>
    <source>
        <strain evidence="3 4">ZX01</strain>
    </source>
</reference>
<feature type="chain" id="PRO_5038577388" evidence="2">
    <location>
        <begin position="24"/>
        <end position="76"/>
    </location>
</feature>
<evidence type="ECO:0000313" key="4">
    <source>
        <dbReference type="Proteomes" id="UP000054011"/>
    </source>
</evidence>
<dbReference type="RefSeq" id="WP_058940554.1">
    <property type="nucleotide sequence ID" value="NZ_LNSV01000004.1"/>
</dbReference>
<evidence type="ECO:0000256" key="2">
    <source>
        <dbReference type="SAM" id="SignalP"/>
    </source>
</evidence>